<protein>
    <recommendedName>
        <fullName evidence="4">Outer membrane protein beta-barrel domain-containing protein</fullName>
    </recommendedName>
</protein>
<name>A0ABW7F6L6_9BURK</name>
<evidence type="ECO:0000313" key="3">
    <source>
        <dbReference type="Proteomes" id="UP001606210"/>
    </source>
</evidence>
<evidence type="ECO:0008006" key="4">
    <source>
        <dbReference type="Google" id="ProtNLM"/>
    </source>
</evidence>
<evidence type="ECO:0000313" key="2">
    <source>
        <dbReference type="EMBL" id="MFG6432276.1"/>
    </source>
</evidence>
<accession>A0ABW7F6L6</accession>
<sequence>MIRLVSAAVLSLSALPALAADADADASPRWQARLQLSSIASASDPAPRFNGSRVLSANLLGDYYLTGSGLSSVNGGLRATGGMLMGPLSLSQSSGGLALGGGPLSAGRRSLVLSGPDAYTLEPSANLSYVGIGYTGRLQGSGFAFSADLGLMSGSVGGLRLGGRSAAQGFEDAMRDLRFKPLLQLGLAYSY</sequence>
<proteinExistence type="predicted"/>
<reference evidence="2 3" key="1">
    <citation type="submission" date="2024-08" db="EMBL/GenBank/DDBJ databases">
        <authorList>
            <person name="Lu H."/>
        </authorList>
    </citation>
    <scope>NUCLEOTIDE SEQUENCE [LARGE SCALE GENOMIC DNA]</scope>
    <source>
        <strain evidence="2 3">LYH14W</strain>
    </source>
</reference>
<dbReference type="Proteomes" id="UP001606210">
    <property type="component" value="Unassembled WGS sequence"/>
</dbReference>
<dbReference type="EMBL" id="JBIGHV010000008">
    <property type="protein sequence ID" value="MFG6432276.1"/>
    <property type="molecule type" value="Genomic_DNA"/>
</dbReference>
<feature type="chain" id="PRO_5045891536" description="Outer membrane protein beta-barrel domain-containing protein" evidence="1">
    <location>
        <begin position="20"/>
        <end position="191"/>
    </location>
</feature>
<comment type="caution">
    <text evidence="2">The sequence shown here is derived from an EMBL/GenBank/DDBJ whole genome shotgun (WGS) entry which is preliminary data.</text>
</comment>
<gene>
    <name evidence="2" type="ORF">ACG00Y_20320</name>
</gene>
<keyword evidence="1" id="KW-0732">Signal</keyword>
<dbReference type="Gene3D" id="2.40.160.170">
    <property type="match status" value="1"/>
</dbReference>
<dbReference type="RefSeq" id="WP_394482015.1">
    <property type="nucleotide sequence ID" value="NZ_JBIGHV010000008.1"/>
</dbReference>
<organism evidence="2 3">
    <name type="scientific">Pelomonas parva</name>
    <dbReference type="NCBI Taxonomy" id="3299032"/>
    <lineage>
        <taxon>Bacteria</taxon>
        <taxon>Pseudomonadati</taxon>
        <taxon>Pseudomonadota</taxon>
        <taxon>Betaproteobacteria</taxon>
        <taxon>Burkholderiales</taxon>
        <taxon>Sphaerotilaceae</taxon>
        <taxon>Roseateles</taxon>
    </lineage>
</organism>
<feature type="signal peptide" evidence="1">
    <location>
        <begin position="1"/>
        <end position="19"/>
    </location>
</feature>
<evidence type="ECO:0000256" key="1">
    <source>
        <dbReference type="SAM" id="SignalP"/>
    </source>
</evidence>
<keyword evidence="3" id="KW-1185">Reference proteome</keyword>